<dbReference type="EMBL" id="VOSC01000025">
    <property type="protein sequence ID" value="TXE09676.1"/>
    <property type="molecule type" value="Genomic_DNA"/>
</dbReference>
<dbReference type="GO" id="GO:0017004">
    <property type="term" value="P:cytochrome complex assembly"/>
    <property type="evidence" value="ECO:0007669"/>
    <property type="project" value="UniProtKB-KW"/>
</dbReference>
<dbReference type="SUPFAM" id="SSF52833">
    <property type="entry name" value="Thioredoxin-like"/>
    <property type="match status" value="1"/>
</dbReference>
<evidence type="ECO:0000313" key="7">
    <source>
        <dbReference type="Proteomes" id="UP000321790"/>
    </source>
</evidence>
<evidence type="ECO:0000256" key="2">
    <source>
        <dbReference type="ARBA" id="ARBA00022748"/>
    </source>
</evidence>
<dbReference type="RefSeq" id="WP_147134877.1">
    <property type="nucleotide sequence ID" value="NZ_VOSC01000025.1"/>
</dbReference>
<evidence type="ECO:0000256" key="4">
    <source>
        <dbReference type="ARBA" id="ARBA00023284"/>
    </source>
</evidence>
<dbReference type="Proteomes" id="UP000321790">
    <property type="component" value="Unassembled WGS sequence"/>
</dbReference>
<dbReference type="InterPro" id="IPR036249">
    <property type="entry name" value="Thioredoxin-like_sf"/>
</dbReference>
<protein>
    <submittedName>
        <fullName evidence="6">AhpC/TSA family protein</fullName>
    </submittedName>
</protein>
<dbReference type="Gene3D" id="3.40.30.10">
    <property type="entry name" value="Glutaredoxin"/>
    <property type="match status" value="1"/>
</dbReference>
<keyword evidence="4" id="KW-0676">Redox-active center</keyword>
<dbReference type="InterPro" id="IPR050553">
    <property type="entry name" value="Thioredoxin_ResA/DsbE_sf"/>
</dbReference>
<dbReference type="InterPro" id="IPR017937">
    <property type="entry name" value="Thioredoxin_CS"/>
</dbReference>
<feature type="domain" description="Thioredoxin" evidence="5">
    <location>
        <begin position="262"/>
        <end position="408"/>
    </location>
</feature>
<dbReference type="PROSITE" id="PS00194">
    <property type="entry name" value="THIOREDOXIN_1"/>
    <property type="match status" value="1"/>
</dbReference>
<dbReference type="Pfam" id="PF08534">
    <property type="entry name" value="Redoxin"/>
    <property type="match status" value="1"/>
</dbReference>
<sequence>MMNTLKNILLITVITLSLASCKNQQKEPKTENGFVINGTINGINSGKALITLNDYGNRDPKRKITVLDSAQIVNGKFQLKGKVAFVDQVNIVINDKYRSYLFLDNSNITIAMDTTNAERGGLIPNPIVTGSVHQKTYNTLKAKEDSARNQPKFGPILNLRAEMDAAYKSKDESKIEAYRNKISGLREMLLQQAKEVKEFKYNTVKNNPSSPVAIYILGFSYGESRMTNEELETYYNVFKDDAKKTAMFAYYEKTYDEVLKSLAPGATAPDFTLNNLNDTPVTLSKIDAKYKLVDFWASWCVPCRASFPHLKELRKKYSKDGFEVVGIGTADQEDKWRKAIEEDQTPWIHLFDAVDAPTGKGKGAYGKVSVTYGVPFLPTTFLVDSNQKIILRNPRKEELDAKLKELFGY</sequence>
<dbReference type="InterPro" id="IPR013766">
    <property type="entry name" value="Thioredoxin_domain"/>
</dbReference>
<dbReference type="PANTHER" id="PTHR42852">
    <property type="entry name" value="THIOL:DISULFIDE INTERCHANGE PROTEIN DSBE"/>
    <property type="match status" value="1"/>
</dbReference>
<accession>A0A5C7ALQ8</accession>
<dbReference type="PROSITE" id="PS51352">
    <property type="entry name" value="THIOREDOXIN_2"/>
    <property type="match status" value="1"/>
</dbReference>
<dbReference type="InterPro" id="IPR013740">
    <property type="entry name" value="Redoxin"/>
</dbReference>
<organism evidence="6 7">
    <name type="scientific">Seonamhaeicola algicola</name>
    <dbReference type="NCBI Taxonomy" id="1719036"/>
    <lineage>
        <taxon>Bacteria</taxon>
        <taxon>Pseudomonadati</taxon>
        <taxon>Bacteroidota</taxon>
        <taxon>Flavobacteriia</taxon>
        <taxon>Flavobacteriales</taxon>
        <taxon>Flavobacteriaceae</taxon>
    </lineage>
</organism>
<keyword evidence="2" id="KW-0201">Cytochrome c-type biogenesis</keyword>
<evidence type="ECO:0000256" key="3">
    <source>
        <dbReference type="ARBA" id="ARBA00023157"/>
    </source>
</evidence>
<dbReference type="PROSITE" id="PS51257">
    <property type="entry name" value="PROKAR_LIPOPROTEIN"/>
    <property type="match status" value="1"/>
</dbReference>
<comment type="subcellular location">
    <subcellularLocation>
        <location evidence="1">Cell envelope</location>
    </subcellularLocation>
</comment>
<dbReference type="GO" id="GO:0030313">
    <property type="term" value="C:cell envelope"/>
    <property type="evidence" value="ECO:0007669"/>
    <property type="project" value="UniProtKB-SubCell"/>
</dbReference>
<name>A0A5C7ALQ8_9FLAO</name>
<dbReference type="Pfam" id="PF14289">
    <property type="entry name" value="DUF4369"/>
    <property type="match status" value="1"/>
</dbReference>
<keyword evidence="7" id="KW-1185">Reference proteome</keyword>
<dbReference type="CDD" id="cd02966">
    <property type="entry name" value="TlpA_like_family"/>
    <property type="match status" value="1"/>
</dbReference>
<dbReference type="InterPro" id="IPR025380">
    <property type="entry name" value="DUF4369"/>
</dbReference>
<dbReference type="AlphaFoldDB" id="A0A5C7ALQ8"/>
<evidence type="ECO:0000313" key="6">
    <source>
        <dbReference type="EMBL" id="TXE09676.1"/>
    </source>
</evidence>
<keyword evidence="3" id="KW-1015">Disulfide bond</keyword>
<reference evidence="7" key="1">
    <citation type="submission" date="2019-08" db="EMBL/GenBank/DDBJ databases">
        <title>Seonamhaeicola sediminis sp. nov., isolated from marine sediment.</title>
        <authorList>
            <person name="Cao W.R."/>
        </authorList>
    </citation>
    <scope>NUCLEOTIDE SEQUENCE [LARGE SCALE GENOMIC DNA]</scope>
    <source>
        <strain evidence="7">Gy8</strain>
    </source>
</reference>
<evidence type="ECO:0000256" key="1">
    <source>
        <dbReference type="ARBA" id="ARBA00004196"/>
    </source>
</evidence>
<dbReference type="PANTHER" id="PTHR42852:SF6">
    <property type="entry name" value="THIOL:DISULFIDE INTERCHANGE PROTEIN DSBE"/>
    <property type="match status" value="1"/>
</dbReference>
<dbReference type="OrthoDB" id="1069091at2"/>
<proteinExistence type="predicted"/>
<comment type="caution">
    <text evidence="6">The sequence shown here is derived from an EMBL/GenBank/DDBJ whole genome shotgun (WGS) entry which is preliminary data.</text>
</comment>
<dbReference type="GO" id="GO:0016491">
    <property type="term" value="F:oxidoreductase activity"/>
    <property type="evidence" value="ECO:0007669"/>
    <property type="project" value="InterPro"/>
</dbReference>
<gene>
    <name evidence="6" type="ORF">FUA26_09310</name>
</gene>
<evidence type="ECO:0000259" key="5">
    <source>
        <dbReference type="PROSITE" id="PS51352"/>
    </source>
</evidence>